<dbReference type="Pfam" id="PF26580">
    <property type="entry name" value="Mtb12_C"/>
    <property type="match status" value="1"/>
</dbReference>
<name>A0A3M2KRU8_9NOCA</name>
<proteinExistence type="inferred from homology"/>
<comment type="similarity">
    <text evidence="2">Belongs to the MTB12 family.</text>
</comment>
<comment type="caution">
    <text evidence="5">The sequence shown here is derived from an EMBL/GenBank/DDBJ whole genome shotgun (WGS) entry which is preliminary data.</text>
</comment>
<dbReference type="EMBL" id="RFFH01000022">
    <property type="protein sequence ID" value="RMI28377.1"/>
    <property type="molecule type" value="Genomic_DNA"/>
</dbReference>
<feature type="chain" id="PRO_5018306452" description="Low molecular weight antigen MTB12-like C-terminal domain-containing protein" evidence="3">
    <location>
        <begin position="31"/>
        <end position="142"/>
    </location>
</feature>
<keyword evidence="1 3" id="KW-0732">Signal</keyword>
<protein>
    <recommendedName>
        <fullName evidence="4">Low molecular weight antigen MTB12-like C-terminal domain-containing protein</fullName>
    </recommendedName>
</protein>
<sequence>MSKNRKMLGTLAIGVGALAAWIGGAAPAGAAPAAPDLHAKVATLLDPGAGTAARAAELADGGAGLATFDRAAALIAIAPASWRWDVVNVAYPSDDLVTAQLLTATDGYEPWYFDLAWTDADGSWKLTHDSACNIGNFVGTGC</sequence>
<evidence type="ECO:0000259" key="4">
    <source>
        <dbReference type="Pfam" id="PF26580"/>
    </source>
</evidence>
<dbReference type="Proteomes" id="UP000279275">
    <property type="component" value="Unassembled WGS sequence"/>
</dbReference>
<feature type="signal peptide" evidence="3">
    <location>
        <begin position="1"/>
        <end position="30"/>
    </location>
</feature>
<keyword evidence="6" id="KW-1185">Reference proteome</keyword>
<evidence type="ECO:0000256" key="1">
    <source>
        <dbReference type="ARBA" id="ARBA00022729"/>
    </source>
</evidence>
<evidence type="ECO:0000256" key="3">
    <source>
        <dbReference type="SAM" id="SignalP"/>
    </source>
</evidence>
<dbReference type="InterPro" id="IPR058644">
    <property type="entry name" value="Mtb12-like_C"/>
</dbReference>
<accession>A0A3M2KRU8</accession>
<dbReference type="OrthoDB" id="4375957at2"/>
<reference evidence="5 6" key="1">
    <citation type="submission" date="2018-10" db="EMBL/GenBank/DDBJ databases">
        <title>Isolation from cow dung.</title>
        <authorList>
            <person name="Ling L."/>
        </authorList>
    </citation>
    <scope>NUCLEOTIDE SEQUENCE [LARGE SCALE GENOMIC DNA]</scope>
    <source>
        <strain evidence="5 6">NEAU-LL90</strain>
    </source>
</reference>
<feature type="domain" description="Low molecular weight antigen MTB12-like C-terminal" evidence="4">
    <location>
        <begin position="30"/>
        <end position="142"/>
    </location>
</feature>
<evidence type="ECO:0000256" key="2">
    <source>
        <dbReference type="ARBA" id="ARBA00093774"/>
    </source>
</evidence>
<evidence type="ECO:0000313" key="5">
    <source>
        <dbReference type="EMBL" id="RMI28377.1"/>
    </source>
</evidence>
<dbReference type="AlphaFoldDB" id="A0A3M2KRU8"/>
<organism evidence="5 6">
    <name type="scientific">Nocardia stercoris</name>
    <dbReference type="NCBI Taxonomy" id="2483361"/>
    <lineage>
        <taxon>Bacteria</taxon>
        <taxon>Bacillati</taxon>
        <taxon>Actinomycetota</taxon>
        <taxon>Actinomycetes</taxon>
        <taxon>Mycobacteriales</taxon>
        <taxon>Nocardiaceae</taxon>
        <taxon>Nocardia</taxon>
    </lineage>
</organism>
<dbReference type="RefSeq" id="WP_122191621.1">
    <property type="nucleotide sequence ID" value="NZ_RFFH01000022.1"/>
</dbReference>
<evidence type="ECO:0000313" key="6">
    <source>
        <dbReference type="Proteomes" id="UP000279275"/>
    </source>
</evidence>
<gene>
    <name evidence="5" type="ORF">EBN03_30465</name>
</gene>